<dbReference type="HOGENOM" id="CLU_3007752_0_0_0"/>
<evidence type="ECO:0000313" key="1">
    <source>
        <dbReference type="EMBL" id="EFE85843.1"/>
    </source>
</evidence>
<comment type="caution">
    <text evidence="1">The sequence shown here is derived from an EMBL/GenBank/DDBJ whole genome shotgun (WGS) entry which is preliminary data.</text>
</comment>
<reference evidence="1 2" key="1">
    <citation type="submission" date="2010-02" db="EMBL/GenBank/DDBJ databases">
        <authorList>
            <person name="Weinstock G."/>
            <person name="Sodergren E."/>
            <person name="Clifton S."/>
            <person name="Fulton L."/>
            <person name="Fulton B."/>
            <person name="Courtney L."/>
            <person name="Fronick C."/>
            <person name="Harrison M."/>
            <person name="Strong C."/>
            <person name="Farmer C."/>
            <person name="Delahaunty K."/>
            <person name="Markovic C."/>
            <person name="Hall O."/>
            <person name="Minx P."/>
            <person name="Tomlinson C."/>
            <person name="Mitreva M."/>
            <person name="Nelson J."/>
            <person name="Hou S."/>
            <person name="Wollam A."/>
            <person name="Pepin K.H."/>
            <person name="Johnson M."/>
            <person name="Bhonagiri V."/>
            <person name="Zhang X."/>
            <person name="Suruliraj S."/>
            <person name="Warren W."/>
            <person name="Chinwalla A."/>
            <person name="Mardis E.R."/>
            <person name="Wilson R.K."/>
        </authorList>
    </citation>
    <scope>NUCLEOTIDE SEQUENCE [LARGE SCALE GENOMIC DNA]</scope>
    <source>
        <strain evidence="1 2">ATCC 33693</strain>
    </source>
</reference>
<organism evidence="1 2">
    <name type="scientific">Fusobacterium periodonticum ATCC 33693</name>
    <dbReference type="NCBI Taxonomy" id="546275"/>
    <lineage>
        <taxon>Bacteria</taxon>
        <taxon>Fusobacteriati</taxon>
        <taxon>Fusobacteriota</taxon>
        <taxon>Fusobacteriia</taxon>
        <taxon>Fusobacteriales</taxon>
        <taxon>Fusobacteriaceae</taxon>
        <taxon>Fusobacterium</taxon>
    </lineage>
</organism>
<dbReference type="EMBL" id="ACJY01000101">
    <property type="protein sequence ID" value="EFE85843.1"/>
    <property type="molecule type" value="Genomic_DNA"/>
</dbReference>
<dbReference type="AlphaFoldDB" id="D4CXU4"/>
<dbReference type="Proteomes" id="UP000003748">
    <property type="component" value="Unassembled WGS sequence"/>
</dbReference>
<protein>
    <submittedName>
        <fullName evidence="1">Uncharacterized protein</fullName>
    </submittedName>
</protein>
<accession>D4CXU4</accession>
<gene>
    <name evidence="1" type="ORF">FUSPEROL_02201</name>
</gene>
<proteinExistence type="predicted"/>
<name>D4CXU4_9FUSO</name>
<evidence type="ECO:0000313" key="2">
    <source>
        <dbReference type="Proteomes" id="UP000003748"/>
    </source>
</evidence>
<sequence>MNSSFLDKGMLGWGSSKLFKVWVGAGTGLGQKTQKLKNKNIIVKICSLYAIIFMRG</sequence>